<protein>
    <submittedName>
        <fullName evidence="2">Uncharacterized protein</fullName>
    </submittedName>
</protein>
<feature type="region of interest" description="Disordered" evidence="1">
    <location>
        <begin position="32"/>
        <end position="76"/>
    </location>
</feature>
<feature type="compositionally biased region" description="Polar residues" evidence="1">
    <location>
        <begin position="167"/>
        <end position="179"/>
    </location>
</feature>
<evidence type="ECO:0000313" key="2">
    <source>
        <dbReference type="EMBL" id="KAL1798402.1"/>
    </source>
</evidence>
<evidence type="ECO:0000313" key="3">
    <source>
        <dbReference type="Proteomes" id="UP001578633"/>
    </source>
</evidence>
<dbReference type="RefSeq" id="XP_069308986.1">
    <property type="nucleotide sequence ID" value="XM_069449182.1"/>
</dbReference>
<reference evidence="2 3" key="1">
    <citation type="submission" date="2024-09" db="EMBL/GenBank/DDBJ databases">
        <title>T2T genomes of carrot and Alternaria dauci and their utility for understanding host-pathogen interaction during carrot leaf blight disease.</title>
        <authorList>
            <person name="Liu W."/>
            <person name="Xu S."/>
            <person name="Ou C."/>
            <person name="Liu X."/>
            <person name="Zhuang F."/>
            <person name="Deng X.W."/>
        </authorList>
    </citation>
    <scope>NUCLEOTIDE SEQUENCE [LARGE SCALE GENOMIC DNA]</scope>
    <source>
        <strain evidence="2 3">A2016</strain>
    </source>
</reference>
<proteinExistence type="predicted"/>
<keyword evidence="3" id="KW-1185">Reference proteome</keyword>
<feature type="region of interest" description="Disordered" evidence="1">
    <location>
        <begin position="143"/>
        <end position="244"/>
    </location>
</feature>
<dbReference type="EMBL" id="JBHGVX010000002">
    <property type="protein sequence ID" value="KAL1798402.1"/>
    <property type="molecule type" value="Genomic_DNA"/>
</dbReference>
<dbReference type="Proteomes" id="UP001578633">
    <property type="component" value="Chromosome 2"/>
</dbReference>
<feature type="compositionally biased region" description="Polar residues" evidence="1">
    <location>
        <begin position="59"/>
        <end position="70"/>
    </location>
</feature>
<dbReference type="GeneID" id="96082761"/>
<accession>A0ABR3UQ50</accession>
<feature type="compositionally biased region" description="Low complexity" evidence="1">
    <location>
        <begin position="144"/>
        <end position="155"/>
    </location>
</feature>
<sequence length="332" mass="36319">MFKSAVQNHNAIASASPTNTAYKQASLGSVLNRTGSQTSSTRPVGSGTKTTVGAAAQGTKRTSNGLAKSLNSHEDDFDYPTMSIVGSEKENELPAAFHMTSRNNPGVLPQALFDEDDFDSDIDLDVEDPATKGTVTYPTLTRVASDGSADSGYDSRAQTADIKPELDSSQPIPWSSSPLSHYKTPQRPEPPKSKRRTLPWPHVQKQESIQEEEEQEETAHPRKRVFKEADKPFSTPAKDSKPELLWNTTASALKQQRTTFREANKAQAKSNQGADEDMTEAIKKKKKNTIHKIFLSEEQQNVLNLVAEYKKSVFFTGSAGTVSQVSDSAKSL</sequence>
<gene>
    <name evidence="2" type="ORF">ACET3X_002439</name>
</gene>
<comment type="caution">
    <text evidence="2">The sequence shown here is derived from an EMBL/GenBank/DDBJ whole genome shotgun (WGS) entry which is preliminary data.</text>
</comment>
<organism evidence="2 3">
    <name type="scientific">Alternaria dauci</name>
    <dbReference type="NCBI Taxonomy" id="48095"/>
    <lineage>
        <taxon>Eukaryota</taxon>
        <taxon>Fungi</taxon>
        <taxon>Dikarya</taxon>
        <taxon>Ascomycota</taxon>
        <taxon>Pezizomycotina</taxon>
        <taxon>Dothideomycetes</taxon>
        <taxon>Pleosporomycetidae</taxon>
        <taxon>Pleosporales</taxon>
        <taxon>Pleosporineae</taxon>
        <taxon>Pleosporaceae</taxon>
        <taxon>Alternaria</taxon>
        <taxon>Alternaria sect. Porri</taxon>
    </lineage>
</organism>
<name>A0ABR3UQ50_9PLEO</name>
<evidence type="ECO:0000256" key="1">
    <source>
        <dbReference type="SAM" id="MobiDB-lite"/>
    </source>
</evidence>
<feature type="compositionally biased region" description="Polar residues" evidence="1">
    <location>
        <begin position="32"/>
        <end position="51"/>
    </location>
</feature>